<sequence>MAEQKCEKANRTMKPTPDPSKSLDITGDSAPVVPAYTCKVYIRKNENGTVTGRVANLAGLEASGAGERDVLLKLTREFKSRISQILTDGQDIPWIDPPQSRQENEQMRSIPVHL</sequence>
<organism evidence="2 3">
    <name type="scientific">Roseimaritima multifibrata</name>
    <dbReference type="NCBI Taxonomy" id="1930274"/>
    <lineage>
        <taxon>Bacteria</taxon>
        <taxon>Pseudomonadati</taxon>
        <taxon>Planctomycetota</taxon>
        <taxon>Planctomycetia</taxon>
        <taxon>Pirellulales</taxon>
        <taxon>Pirellulaceae</taxon>
        <taxon>Roseimaritima</taxon>
    </lineage>
</organism>
<evidence type="ECO:0000313" key="3">
    <source>
        <dbReference type="Proteomes" id="UP000320672"/>
    </source>
</evidence>
<protein>
    <submittedName>
        <fullName evidence="2">Uncharacterized protein</fullName>
    </submittedName>
</protein>
<feature type="region of interest" description="Disordered" evidence="1">
    <location>
        <begin position="90"/>
        <end position="114"/>
    </location>
</feature>
<feature type="region of interest" description="Disordered" evidence="1">
    <location>
        <begin position="1"/>
        <end position="28"/>
    </location>
</feature>
<dbReference type="EMBL" id="CP036262">
    <property type="protein sequence ID" value="QDS95498.1"/>
    <property type="molecule type" value="Genomic_DNA"/>
</dbReference>
<dbReference type="Proteomes" id="UP000320672">
    <property type="component" value="Chromosome"/>
</dbReference>
<evidence type="ECO:0000313" key="2">
    <source>
        <dbReference type="EMBL" id="QDS95498.1"/>
    </source>
</evidence>
<dbReference type="AlphaFoldDB" id="A0A517MKT8"/>
<name>A0A517MKT8_9BACT</name>
<proteinExistence type="predicted"/>
<dbReference type="KEGG" id="rml:FF011L_42950"/>
<gene>
    <name evidence="2" type="ORF">FF011L_42950</name>
</gene>
<feature type="compositionally biased region" description="Basic and acidic residues" evidence="1">
    <location>
        <begin position="1"/>
        <end position="10"/>
    </location>
</feature>
<keyword evidence="3" id="KW-1185">Reference proteome</keyword>
<reference evidence="2 3" key="1">
    <citation type="submission" date="2019-02" db="EMBL/GenBank/DDBJ databases">
        <title>Deep-cultivation of Planctomycetes and their phenomic and genomic characterization uncovers novel biology.</title>
        <authorList>
            <person name="Wiegand S."/>
            <person name="Jogler M."/>
            <person name="Boedeker C."/>
            <person name="Pinto D."/>
            <person name="Vollmers J."/>
            <person name="Rivas-Marin E."/>
            <person name="Kohn T."/>
            <person name="Peeters S.H."/>
            <person name="Heuer A."/>
            <person name="Rast P."/>
            <person name="Oberbeckmann S."/>
            <person name="Bunk B."/>
            <person name="Jeske O."/>
            <person name="Meyerdierks A."/>
            <person name="Storesund J.E."/>
            <person name="Kallscheuer N."/>
            <person name="Luecker S."/>
            <person name="Lage O.M."/>
            <person name="Pohl T."/>
            <person name="Merkel B.J."/>
            <person name="Hornburger P."/>
            <person name="Mueller R.-W."/>
            <person name="Bruemmer F."/>
            <person name="Labrenz M."/>
            <person name="Spormann A.M."/>
            <person name="Op den Camp H."/>
            <person name="Overmann J."/>
            <person name="Amann R."/>
            <person name="Jetten M.S.M."/>
            <person name="Mascher T."/>
            <person name="Medema M.H."/>
            <person name="Devos D.P."/>
            <person name="Kaster A.-K."/>
            <person name="Ovreas L."/>
            <person name="Rohde M."/>
            <person name="Galperin M.Y."/>
            <person name="Jogler C."/>
        </authorList>
    </citation>
    <scope>NUCLEOTIDE SEQUENCE [LARGE SCALE GENOMIC DNA]</scope>
    <source>
        <strain evidence="2 3">FF011L</strain>
    </source>
</reference>
<accession>A0A517MKT8</accession>
<evidence type="ECO:0000256" key="1">
    <source>
        <dbReference type="SAM" id="MobiDB-lite"/>
    </source>
</evidence>